<feature type="active site" evidence="6">
    <location>
        <position position="758"/>
    </location>
</feature>
<evidence type="ECO:0000256" key="4">
    <source>
        <dbReference type="ARBA" id="ARBA00023027"/>
    </source>
</evidence>
<keyword evidence="3 8" id="KW-0560">Oxidoreductase</keyword>
<gene>
    <name evidence="12" type="ORF">CUD01_18790</name>
</gene>
<comment type="similarity">
    <text evidence="8">Belongs to the aldehyde dehydrogenase family.</text>
</comment>
<dbReference type="InterPro" id="IPR015590">
    <property type="entry name" value="Aldehyde_DH_dom"/>
</dbReference>
<dbReference type="Pfam" id="PF00171">
    <property type="entry name" value="Aldedh"/>
    <property type="match status" value="1"/>
</dbReference>
<dbReference type="RefSeq" id="WP_141320606.1">
    <property type="nucleotide sequence ID" value="NZ_BJLP01000029.1"/>
</dbReference>
<comment type="pathway">
    <text evidence="1">Amino-acid degradation; L-proline degradation into L-glutamate; L-glutamate from L-proline: step 2/2.</text>
</comment>
<evidence type="ECO:0000256" key="5">
    <source>
        <dbReference type="ARBA" id="ARBA00048142"/>
    </source>
</evidence>
<dbReference type="InterPro" id="IPR029041">
    <property type="entry name" value="FAD-linked_oxidoreductase-like"/>
</dbReference>
<comment type="caution">
    <text evidence="12">The sequence shown here is derived from an EMBL/GenBank/DDBJ whole genome shotgun (WGS) entry which is preliminary data.</text>
</comment>
<dbReference type="Gene3D" id="3.40.309.10">
    <property type="entry name" value="Aldehyde Dehydrogenase, Chain A, domain 2"/>
    <property type="match status" value="1"/>
</dbReference>
<comment type="catalytic activity">
    <reaction evidence="5">
        <text>L-glutamate 5-semialdehyde + NAD(+) + H2O = L-glutamate + NADH + 2 H(+)</text>
        <dbReference type="Rhea" id="RHEA:30235"/>
        <dbReference type="ChEBI" id="CHEBI:15377"/>
        <dbReference type="ChEBI" id="CHEBI:15378"/>
        <dbReference type="ChEBI" id="CHEBI:29985"/>
        <dbReference type="ChEBI" id="CHEBI:57540"/>
        <dbReference type="ChEBI" id="CHEBI:57945"/>
        <dbReference type="ChEBI" id="CHEBI:58066"/>
        <dbReference type="EC" id="1.2.1.88"/>
    </reaction>
</comment>
<dbReference type="PANTHER" id="PTHR42862">
    <property type="entry name" value="DELTA-1-PYRROLINE-5-CARBOXYLATE DEHYDROGENASE 1, ISOFORM A-RELATED"/>
    <property type="match status" value="1"/>
</dbReference>
<dbReference type="InterPro" id="IPR016163">
    <property type="entry name" value="Ald_DH_C"/>
</dbReference>
<keyword evidence="4" id="KW-0520">NAD</keyword>
<dbReference type="PIRSF" id="PIRSF000197">
    <property type="entry name" value="Bifunct_PutA"/>
    <property type="match status" value="1"/>
</dbReference>
<evidence type="ECO:0000256" key="6">
    <source>
        <dbReference type="PIRSR" id="PIRSR000197-1"/>
    </source>
</evidence>
<dbReference type="GO" id="GO:0003700">
    <property type="term" value="F:DNA-binding transcription factor activity"/>
    <property type="evidence" value="ECO:0007669"/>
    <property type="project" value="InterPro"/>
</dbReference>
<name>A0A4Y3KEH6_CELUD</name>
<dbReference type="EC" id="1.2.1.88" evidence="2"/>
<dbReference type="GO" id="GO:0010133">
    <property type="term" value="P:L-proline catabolic process to L-glutamate"/>
    <property type="evidence" value="ECO:0007669"/>
    <property type="project" value="InterPro"/>
</dbReference>
<dbReference type="Pfam" id="PF01619">
    <property type="entry name" value="Pro_dh"/>
    <property type="match status" value="1"/>
</dbReference>
<feature type="region of interest" description="Disordered" evidence="9">
    <location>
        <begin position="1161"/>
        <end position="1183"/>
    </location>
</feature>
<dbReference type="InterPro" id="IPR029510">
    <property type="entry name" value="Ald_DH_CS_GLU"/>
</dbReference>
<dbReference type="InterPro" id="IPR002872">
    <property type="entry name" value="Proline_DH_dom"/>
</dbReference>
<dbReference type="Proteomes" id="UP000315842">
    <property type="component" value="Unassembled WGS sequence"/>
</dbReference>
<evidence type="ECO:0000256" key="7">
    <source>
        <dbReference type="PROSITE-ProRule" id="PRU10007"/>
    </source>
</evidence>
<evidence type="ECO:0000256" key="8">
    <source>
        <dbReference type="RuleBase" id="RU003345"/>
    </source>
</evidence>
<evidence type="ECO:0000313" key="12">
    <source>
        <dbReference type="EMBL" id="GEA81435.1"/>
    </source>
</evidence>
<reference evidence="12 13" key="1">
    <citation type="submission" date="2019-06" db="EMBL/GenBank/DDBJ databases">
        <title>Whole genome shotgun sequence of Cellulomonas uda NBRC 3747.</title>
        <authorList>
            <person name="Hosoyama A."/>
            <person name="Uohara A."/>
            <person name="Ohji S."/>
            <person name="Ichikawa N."/>
        </authorList>
    </citation>
    <scope>NUCLEOTIDE SEQUENCE [LARGE SCALE GENOMIC DNA]</scope>
    <source>
        <strain evidence="12 13">NBRC 3747</strain>
    </source>
</reference>
<sequence length="1183" mass="126060">MTLSSDTDPDGRQDVPDPRLEREALALEAVELVRGWVRESAGHRPDSSAAQLAAALRDPDGLAFVVGFVDGVVRPQDTRVAAAALHDLAARAPRFLAPPLRALLRAGGALAPALPDVVVPVARRVLRHLVGHLVVDASDRGLTRAIARLRTEGVRLNINLLGEAVLGEREARRRLDGTMALLARDDVDYVSVKVSSVVAPHAPWAFDETVAHVVEQLRPLYRLAASSSPTTFVNLDMEEYRDLDLTLAVFQRLLDEPELLHLEAGVVLQAYLPDALPAMRRLQDWAAARRARGGAPVKVRLVKGANLPMERVEAELHGWPLATWHTKRESDTHYKRVLEWALTPDRVRNVRLGVAGHNLFDVAYAWLLAGRRGVRDAVDVEMLLGMAPGQADVVRRDVGGLLLYTPVVAPAEFDVAIAYLIRRLEEGASSENFLSAVFDLGSDERLLDRERDRFLASVAAIDDEAPERHRVPDRYAAVPRPTLGRFASTPDTDPAVAENRARARAVLSRVPGSTLGVDAAAGAWLRSSDEVDAVVATARSGAARWAALPSDERARVLHHVGDVLEEHRDVLLEVMAAEAGKTLEQGDPEVSEAVDFAHYYAELARGLDGVDGARFEPVGLTLVTPPWNFPVAIPAGSTLAALATGSSVVLKPAGQSQRCGAVLADLLWQAGVPRDVLHLVQVDEGTLGRTLVAHPGVDQVVLTGAYDTAALFRSFRPDLRLLAETSGKNAIVVTPSADVDLAVKDVVSSAFGHAGQKCSAASLVVLVGSVARSRRFRDQLLDAASSLVVGEAHDPRTQLGPLVEPASGKLLAGLTELDPGEAWALAPRRLDDAGRVWTPGVRVGVRPGSRSHRTEYFGPVLSVMTAADLDEALEIVDAVDYGLTAGLHSRDADEIATWLERVEAGNLYVNRGITGAIVRRQPFGGWKRSAVGPGAKAGGPGYLDVLGSWRPARARRGADVTDPRVQALVAAARADLPPASADAVERAARNDAHALATRFAPRDVTGLSAERDVLRHLPYGPGVLVRLAFEGPTVGDDLVGLPGLVRVVAAAAAAGTRVVVSSDVPLPPRVANAVRTVADGLHVEVEAAWLARVAALDGARVRLVGATEASVVAATGGRPDVAVWDHPVTESGRVELAPLLREQAVAMTAHRFGSPDPLAREVLRQPAAAAPADASAPSRDSAR</sequence>
<evidence type="ECO:0000313" key="13">
    <source>
        <dbReference type="Proteomes" id="UP000315842"/>
    </source>
</evidence>
<evidence type="ECO:0000256" key="1">
    <source>
        <dbReference type="ARBA" id="ARBA00004786"/>
    </source>
</evidence>
<proteinExistence type="inferred from homology"/>
<feature type="domain" description="Aldehyde dehydrogenase" evidence="10">
    <location>
        <begin position="527"/>
        <end position="938"/>
    </location>
</feature>
<dbReference type="AlphaFoldDB" id="A0A4Y3KEH6"/>
<dbReference type="FunFam" id="3.40.309.10:FF:000005">
    <property type="entry name" value="1-pyrroline-5-carboxylate dehydrogenase 1"/>
    <property type="match status" value="1"/>
</dbReference>
<evidence type="ECO:0000259" key="11">
    <source>
        <dbReference type="Pfam" id="PF01619"/>
    </source>
</evidence>
<keyword evidence="13" id="KW-1185">Reference proteome</keyword>
<dbReference type="PANTHER" id="PTHR42862:SF1">
    <property type="entry name" value="DELTA-1-PYRROLINE-5-CARBOXYLATE DEHYDROGENASE 2, ISOFORM A-RELATED"/>
    <property type="match status" value="1"/>
</dbReference>
<dbReference type="InterPro" id="IPR016160">
    <property type="entry name" value="Ald_DH_CS_CYS"/>
</dbReference>
<evidence type="ECO:0000259" key="10">
    <source>
        <dbReference type="Pfam" id="PF00171"/>
    </source>
</evidence>
<dbReference type="Gene3D" id="3.20.20.220">
    <property type="match status" value="1"/>
</dbReference>
<dbReference type="GO" id="GO:0004657">
    <property type="term" value="F:proline dehydrogenase activity"/>
    <property type="evidence" value="ECO:0007669"/>
    <property type="project" value="InterPro"/>
</dbReference>
<accession>A0A4Y3KEH6</accession>
<protein>
    <recommendedName>
        <fullName evidence="2">L-glutamate gamma-semialdehyde dehydrogenase</fullName>
        <ecNumber evidence="2">1.2.1.88</ecNumber>
    </recommendedName>
</protein>
<dbReference type="GO" id="GO:0003842">
    <property type="term" value="F:L-glutamate gamma-semialdehyde dehydrogenase activity"/>
    <property type="evidence" value="ECO:0007669"/>
    <property type="project" value="UniProtKB-EC"/>
</dbReference>
<evidence type="ECO:0000256" key="9">
    <source>
        <dbReference type="SAM" id="MobiDB-lite"/>
    </source>
</evidence>
<dbReference type="EMBL" id="BJLP01000029">
    <property type="protein sequence ID" value="GEA81435.1"/>
    <property type="molecule type" value="Genomic_DNA"/>
</dbReference>
<evidence type="ECO:0000256" key="3">
    <source>
        <dbReference type="ARBA" id="ARBA00023002"/>
    </source>
</evidence>
<organism evidence="12 13">
    <name type="scientific">Cellulomonas uda</name>
    <dbReference type="NCBI Taxonomy" id="1714"/>
    <lineage>
        <taxon>Bacteria</taxon>
        <taxon>Bacillati</taxon>
        <taxon>Actinomycetota</taxon>
        <taxon>Actinomycetes</taxon>
        <taxon>Micrococcales</taxon>
        <taxon>Cellulomonadaceae</taxon>
        <taxon>Cellulomonas</taxon>
    </lineage>
</organism>
<evidence type="ECO:0000256" key="2">
    <source>
        <dbReference type="ARBA" id="ARBA00012884"/>
    </source>
</evidence>
<dbReference type="PROSITE" id="PS00687">
    <property type="entry name" value="ALDEHYDE_DEHYDR_GLU"/>
    <property type="match status" value="1"/>
</dbReference>
<dbReference type="InterPro" id="IPR025703">
    <property type="entry name" value="Bifunct_PutA"/>
</dbReference>
<feature type="domain" description="Proline dehydrogenase" evidence="11">
    <location>
        <begin position="144"/>
        <end position="435"/>
    </location>
</feature>
<dbReference type="InterPro" id="IPR016161">
    <property type="entry name" value="Ald_DH/histidinol_DH"/>
</dbReference>
<dbReference type="PROSITE" id="PS00070">
    <property type="entry name" value="ALDEHYDE_DEHYDR_CYS"/>
    <property type="match status" value="1"/>
</dbReference>
<dbReference type="SUPFAM" id="SSF51730">
    <property type="entry name" value="FAD-linked oxidoreductase"/>
    <property type="match status" value="1"/>
</dbReference>
<dbReference type="InterPro" id="IPR050485">
    <property type="entry name" value="Proline_metab_enzyme"/>
</dbReference>
<feature type="active site" evidence="6 7">
    <location>
        <position position="724"/>
    </location>
</feature>
<dbReference type="InterPro" id="IPR016162">
    <property type="entry name" value="Ald_DH_N"/>
</dbReference>
<dbReference type="SUPFAM" id="SSF53720">
    <property type="entry name" value="ALDH-like"/>
    <property type="match status" value="1"/>
</dbReference>
<dbReference type="Gene3D" id="3.40.605.10">
    <property type="entry name" value="Aldehyde Dehydrogenase, Chain A, domain 1"/>
    <property type="match status" value="1"/>
</dbReference>
<dbReference type="GO" id="GO:0009898">
    <property type="term" value="C:cytoplasmic side of plasma membrane"/>
    <property type="evidence" value="ECO:0007669"/>
    <property type="project" value="TreeGrafter"/>
</dbReference>
<feature type="compositionally biased region" description="Low complexity" evidence="9">
    <location>
        <begin position="1166"/>
        <end position="1183"/>
    </location>
</feature>